<proteinExistence type="predicted"/>
<feature type="region of interest" description="Disordered" evidence="1">
    <location>
        <begin position="1"/>
        <end position="23"/>
    </location>
</feature>
<feature type="compositionally biased region" description="Low complexity" evidence="1">
    <location>
        <begin position="92"/>
        <end position="101"/>
    </location>
</feature>
<dbReference type="PROSITE" id="PS51411">
    <property type="entry name" value="PSP1_C"/>
    <property type="match status" value="1"/>
</dbReference>
<dbReference type="InterPro" id="IPR007557">
    <property type="entry name" value="PSP1_C"/>
</dbReference>
<dbReference type="EMBL" id="BLLK01000032">
    <property type="protein sequence ID" value="GFH49065.1"/>
    <property type="molecule type" value="Genomic_DNA"/>
</dbReference>
<accession>A0AAD3CQN2</accession>
<feature type="compositionally biased region" description="Basic and acidic residues" evidence="1">
    <location>
        <begin position="173"/>
        <end position="182"/>
    </location>
</feature>
<dbReference type="InterPro" id="IPR047767">
    <property type="entry name" value="PSP1-like"/>
</dbReference>
<name>A0AAD3CQN2_9STRA</name>
<feature type="compositionally biased region" description="Polar residues" evidence="1">
    <location>
        <begin position="195"/>
        <end position="212"/>
    </location>
</feature>
<dbReference type="AlphaFoldDB" id="A0AAD3CQN2"/>
<feature type="region of interest" description="Disordered" evidence="1">
    <location>
        <begin position="168"/>
        <end position="212"/>
    </location>
</feature>
<dbReference type="Pfam" id="PF04468">
    <property type="entry name" value="PSP1"/>
    <property type="match status" value="1"/>
</dbReference>
<dbReference type="Proteomes" id="UP001054902">
    <property type="component" value="Unassembled WGS sequence"/>
</dbReference>
<sequence length="645" mass="71992">MSDSHYNTKDSNTVGNKNRKSCGVDTETKMFESSFASLSLDSMNKGGNRPPALSVSSLSSIGEDLHYKNSSSDFSNSNNHAIFNGMPGSPLSTTSSTRSSRIAGGSALNSPIGFRGSRSDAGLSNSLGSQKYATTENTLFSGGGIHKSLPTFQEHLTNESGYMLQKTASFPSRQDERSHSLHDLSSIPQPRRYSSDTTENLMHSSSGMWNVSNSRSNTSLSNMGCLDENEQYLGNRHRATSANDIEGEVFQYTNVESIGSFHREGSFSKGEESPASMHSSIHSIPFDNSLHNQRQRVKSADFVHRSRSSDWTERSSSIGHSQYMTGNYINNRPRSFSSGPATSVSPSFPYQHQAPHMKLNQGYSDMRIVDNGTLMGKNMQNYDLDNNTPHGTPYSSEHQVRVNQNSYQDRIIHYPNGAQNYQNYPRPQGMPGKIPNTVYTVKFKRSQKNFFLADHINGDIKIGSYVKVEADRGEDLGIVLSRIPIEKFNPGTRLNGPNAGIPDLQLKRINRLASDQEIALLRLKEEEEAELLKICRTKTLQRGLPMNVVDAEYQFDRHKLTFFFEASCRVDFRELVRDLFSIYKTRIWMQQIDKVTATQGPLHRDSNPSFSNAYGLESATTVNAVPPYYATDETAGQLKHSNTMY</sequence>
<feature type="region of interest" description="Disordered" evidence="1">
    <location>
        <begin position="85"/>
        <end position="115"/>
    </location>
</feature>
<dbReference type="PANTHER" id="PTHR43830:SF3">
    <property type="entry name" value="PROTEIN PSP1"/>
    <property type="match status" value="1"/>
</dbReference>
<reference evidence="3 4" key="1">
    <citation type="journal article" date="2021" name="Sci. Rep.">
        <title>The genome of the diatom Chaetoceros tenuissimus carries an ancient integrated fragment of an extant virus.</title>
        <authorList>
            <person name="Hongo Y."/>
            <person name="Kimura K."/>
            <person name="Takaki Y."/>
            <person name="Yoshida Y."/>
            <person name="Baba S."/>
            <person name="Kobayashi G."/>
            <person name="Nagasaki K."/>
            <person name="Hano T."/>
            <person name="Tomaru Y."/>
        </authorList>
    </citation>
    <scope>NUCLEOTIDE SEQUENCE [LARGE SCALE GENOMIC DNA]</scope>
    <source>
        <strain evidence="3 4">NIES-3715</strain>
    </source>
</reference>
<protein>
    <recommendedName>
        <fullName evidence="2">PSP1 C-terminal domain-containing protein</fullName>
    </recommendedName>
</protein>
<dbReference type="PANTHER" id="PTHR43830">
    <property type="entry name" value="PROTEIN PSP1"/>
    <property type="match status" value="1"/>
</dbReference>
<comment type="caution">
    <text evidence="3">The sequence shown here is derived from an EMBL/GenBank/DDBJ whole genome shotgun (WGS) entry which is preliminary data.</text>
</comment>
<keyword evidence="4" id="KW-1185">Reference proteome</keyword>
<evidence type="ECO:0000313" key="4">
    <source>
        <dbReference type="Proteomes" id="UP001054902"/>
    </source>
</evidence>
<dbReference type="GO" id="GO:0005737">
    <property type="term" value="C:cytoplasm"/>
    <property type="evidence" value="ECO:0007669"/>
    <property type="project" value="TreeGrafter"/>
</dbReference>
<feature type="domain" description="PSP1 C-terminal" evidence="2">
    <location>
        <begin position="507"/>
        <end position="592"/>
    </location>
</feature>
<gene>
    <name evidence="3" type="ORF">CTEN210_05541</name>
</gene>
<evidence type="ECO:0000313" key="3">
    <source>
        <dbReference type="EMBL" id="GFH49065.1"/>
    </source>
</evidence>
<feature type="compositionally biased region" description="Polar residues" evidence="1">
    <location>
        <begin position="1"/>
        <end position="16"/>
    </location>
</feature>
<organism evidence="3 4">
    <name type="scientific">Chaetoceros tenuissimus</name>
    <dbReference type="NCBI Taxonomy" id="426638"/>
    <lineage>
        <taxon>Eukaryota</taxon>
        <taxon>Sar</taxon>
        <taxon>Stramenopiles</taxon>
        <taxon>Ochrophyta</taxon>
        <taxon>Bacillariophyta</taxon>
        <taxon>Coscinodiscophyceae</taxon>
        <taxon>Chaetocerotophycidae</taxon>
        <taxon>Chaetocerotales</taxon>
        <taxon>Chaetocerotaceae</taxon>
        <taxon>Chaetoceros</taxon>
    </lineage>
</organism>
<evidence type="ECO:0000259" key="2">
    <source>
        <dbReference type="PROSITE" id="PS51411"/>
    </source>
</evidence>
<dbReference type="NCBIfam" id="NF041131">
    <property type="entry name" value="RicT_YaaT_fam"/>
    <property type="match status" value="1"/>
</dbReference>
<evidence type="ECO:0000256" key="1">
    <source>
        <dbReference type="SAM" id="MobiDB-lite"/>
    </source>
</evidence>